<dbReference type="Gene3D" id="2.60.120.650">
    <property type="entry name" value="Cupin"/>
    <property type="match status" value="1"/>
</dbReference>
<evidence type="ECO:0000313" key="3">
    <source>
        <dbReference type="RefSeq" id="XP_026684806.1"/>
    </source>
</evidence>
<dbReference type="PANTHER" id="PTHR10694">
    <property type="entry name" value="LYSINE-SPECIFIC DEMETHYLASE"/>
    <property type="match status" value="1"/>
</dbReference>
<protein>
    <submittedName>
        <fullName evidence="3">Probable lysine-specific demethylase 4B</fullName>
    </submittedName>
</protein>
<feature type="domain" description="JmjN" evidence="1">
    <location>
        <begin position="12"/>
        <end position="54"/>
    </location>
</feature>
<dbReference type="GO" id="GO:0000785">
    <property type="term" value="C:chromatin"/>
    <property type="evidence" value="ECO:0007669"/>
    <property type="project" value="TreeGrafter"/>
</dbReference>
<dbReference type="InterPro" id="IPR003349">
    <property type="entry name" value="JmjN"/>
</dbReference>
<dbReference type="AlphaFoldDB" id="A0A3Q0J8P7"/>
<dbReference type="PANTHER" id="PTHR10694:SF129">
    <property type="entry name" value="LYSINE-SPECIFIC DEMETHYLASE 4B-RELATED"/>
    <property type="match status" value="1"/>
</dbReference>
<reference evidence="3" key="1">
    <citation type="submission" date="2025-08" db="UniProtKB">
        <authorList>
            <consortium name="RefSeq"/>
        </authorList>
    </citation>
    <scope>IDENTIFICATION</scope>
</reference>
<accession>A0A3Q0J8P7</accession>
<dbReference type="GeneID" id="108253348"/>
<dbReference type="GO" id="GO:0010468">
    <property type="term" value="P:regulation of gene expression"/>
    <property type="evidence" value="ECO:0007669"/>
    <property type="project" value="TreeGrafter"/>
</dbReference>
<dbReference type="GO" id="GO:0005634">
    <property type="term" value="C:nucleus"/>
    <property type="evidence" value="ECO:0007669"/>
    <property type="project" value="TreeGrafter"/>
</dbReference>
<proteinExistence type="predicted"/>
<dbReference type="GO" id="GO:0032454">
    <property type="term" value="F:histone H3K9 demethylase activity"/>
    <property type="evidence" value="ECO:0007669"/>
    <property type="project" value="TreeGrafter"/>
</dbReference>
<dbReference type="PaxDb" id="121845-A0A3Q0J8P7"/>
<dbReference type="KEGG" id="dci:108253348"/>
<dbReference type="STRING" id="121845.A0A3Q0J8P7"/>
<sequence>MAINTSGNTPKIMVFRPTYEEFKDFSKFITYMESQGAHKAGLAKVIPPPEWVPRKSGYSLDSSIGDMSIPAPICQVVTGKQGLYQQINIQKRQMTVREYGAMANKPRYATPKHFDYEDLERKYWKNITYVSPIYGADVSGSITDEDVNVWNINHLGTILDYVNEDYGISIDGVNTAYLY</sequence>
<dbReference type="GO" id="GO:0051864">
    <property type="term" value="F:histone H3K36 demethylase activity"/>
    <property type="evidence" value="ECO:0007669"/>
    <property type="project" value="TreeGrafter"/>
</dbReference>
<dbReference type="Proteomes" id="UP000079169">
    <property type="component" value="Unplaced"/>
</dbReference>
<dbReference type="SMART" id="SM00545">
    <property type="entry name" value="JmjN"/>
    <property type="match status" value="1"/>
</dbReference>
<organism evidence="2 3">
    <name type="scientific">Diaphorina citri</name>
    <name type="common">Asian citrus psyllid</name>
    <dbReference type="NCBI Taxonomy" id="121845"/>
    <lineage>
        <taxon>Eukaryota</taxon>
        <taxon>Metazoa</taxon>
        <taxon>Ecdysozoa</taxon>
        <taxon>Arthropoda</taxon>
        <taxon>Hexapoda</taxon>
        <taxon>Insecta</taxon>
        <taxon>Pterygota</taxon>
        <taxon>Neoptera</taxon>
        <taxon>Paraneoptera</taxon>
        <taxon>Hemiptera</taxon>
        <taxon>Sternorrhyncha</taxon>
        <taxon>Psylloidea</taxon>
        <taxon>Psyllidae</taxon>
        <taxon>Diaphorininae</taxon>
        <taxon>Diaphorina</taxon>
    </lineage>
</organism>
<evidence type="ECO:0000259" key="1">
    <source>
        <dbReference type="PROSITE" id="PS51183"/>
    </source>
</evidence>
<evidence type="ECO:0000313" key="2">
    <source>
        <dbReference type="Proteomes" id="UP000079169"/>
    </source>
</evidence>
<dbReference type="PROSITE" id="PS51183">
    <property type="entry name" value="JMJN"/>
    <property type="match status" value="1"/>
</dbReference>
<dbReference type="Pfam" id="PF02375">
    <property type="entry name" value="JmjN"/>
    <property type="match status" value="1"/>
</dbReference>
<dbReference type="RefSeq" id="XP_026684806.1">
    <property type="nucleotide sequence ID" value="XM_026829005.1"/>
</dbReference>
<keyword evidence="2" id="KW-1185">Reference proteome</keyword>
<name>A0A3Q0J8P7_DIACI</name>
<gene>
    <name evidence="3" type="primary">LOC108253348</name>
</gene>
<feature type="non-terminal residue" evidence="3">
    <location>
        <position position="179"/>
    </location>
</feature>